<feature type="compositionally biased region" description="Basic and acidic residues" evidence="12">
    <location>
        <begin position="164"/>
        <end position="180"/>
    </location>
</feature>
<dbReference type="InParanoid" id="A0A3Q0FVW4"/>
<keyword evidence="4" id="KW-0677">Repeat</keyword>
<dbReference type="SMART" id="SM00355">
    <property type="entry name" value="ZnF_C2H2"/>
    <property type="match status" value="7"/>
</dbReference>
<keyword evidence="16" id="KW-1185">Reference proteome</keyword>
<name>A0A3Q0FVW4_ALLSI</name>
<protein>
    <submittedName>
        <fullName evidence="17">Zinc finger protein 383-like</fullName>
    </submittedName>
</protein>
<dbReference type="Gene3D" id="3.30.160.60">
    <property type="entry name" value="Classic Zinc Finger"/>
    <property type="match status" value="7"/>
</dbReference>
<dbReference type="FunFam" id="3.30.160.60:FF:000933">
    <property type="entry name" value="zinc finger protein 771"/>
    <property type="match status" value="1"/>
</dbReference>
<feature type="region of interest" description="Disordered" evidence="12">
    <location>
        <begin position="137"/>
        <end position="180"/>
    </location>
</feature>
<dbReference type="PANTHER" id="PTHR23226">
    <property type="entry name" value="ZINC FINGER AND SCAN DOMAIN-CONTAINING"/>
    <property type="match status" value="1"/>
</dbReference>
<evidence type="ECO:0000256" key="9">
    <source>
        <dbReference type="ARBA" id="ARBA00023163"/>
    </source>
</evidence>
<proteinExistence type="inferred from homology"/>
<evidence type="ECO:0000256" key="2">
    <source>
        <dbReference type="ARBA" id="ARBA00006991"/>
    </source>
</evidence>
<evidence type="ECO:0000256" key="10">
    <source>
        <dbReference type="ARBA" id="ARBA00023242"/>
    </source>
</evidence>
<feature type="domain" description="C2H2-type" evidence="13">
    <location>
        <begin position="251"/>
        <end position="277"/>
    </location>
</feature>
<dbReference type="FunFam" id="3.30.160.60:FF:002343">
    <property type="entry name" value="Zinc finger protein 33A"/>
    <property type="match status" value="1"/>
</dbReference>
<evidence type="ECO:0000256" key="11">
    <source>
        <dbReference type="PROSITE-ProRule" id="PRU00042"/>
    </source>
</evidence>
<dbReference type="InterPro" id="IPR036051">
    <property type="entry name" value="KRAB_dom_sf"/>
</dbReference>
<feature type="domain" description="C2H2-type" evidence="13">
    <location>
        <begin position="306"/>
        <end position="333"/>
    </location>
</feature>
<evidence type="ECO:0000256" key="8">
    <source>
        <dbReference type="ARBA" id="ARBA00023125"/>
    </source>
</evidence>
<dbReference type="FunFam" id="3.30.160.60:FF:000690">
    <property type="entry name" value="Zinc finger protein 354C"/>
    <property type="match status" value="1"/>
</dbReference>
<dbReference type="AlphaFoldDB" id="A0A3Q0FVW4"/>
<dbReference type="Proteomes" id="UP000189705">
    <property type="component" value="Unplaced"/>
</dbReference>
<evidence type="ECO:0000313" key="16">
    <source>
        <dbReference type="Proteomes" id="UP000189705"/>
    </source>
</evidence>
<dbReference type="PROSITE" id="PS50806">
    <property type="entry name" value="KRAB_RELATED"/>
    <property type="match status" value="1"/>
</dbReference>
<dbReference type="GO" id="GO:0000978">
    <property type="term" value="F:RNA polymerase II cis-regulatory region sequence-specific DNA binding"/>
    <property type="evidence" value="ECO:0007669"/>
    <property type="project" value="TreeGrafter"/>
</dbReference>
<dbReference type="RefSeq" id="XP_025051484.1">
    <property type="nucleotide sequence ID" value="XM_025195699.1"/>
</dbReference>
<dbReference type="PANTHER" id="PTHR23226:SF377">
    <property type="entry name" value="ZINC FINGER AND SCAN DOMAIN-CONTAINING PROTEIN 20"/>
    <property type="match status" value="1"/>
</dbReference>
<evidence type="ECO:0000256" key="6">
    <source>
        <dbReference type="ARBA" id="ARBA00022833"/>
    </source>
</evidence>
<feature type="domain" description="C2H2-type" evidence="13">
    <location>
        <begin position="195"/>
        <end position="222"/>
    </location>
</feature>
<dbReference type="SMART" id="SM00349">
    <property type="entry name" value="KRAB"/>
    <property type="match status" value="1"/>
</dbReference>
<dbReference type="SUPFAM" id="SSF57667">
    <property type="entry name" value="beta-beta-alpha zinc fingers"/>
    <property type="match status" value="4"/>
</dbReference>
<dbReference type="PROSITE" id="PS00028">
    <property type="entry name" value="ZINC_FINGER_C2H2_1"/>
    <property type="match status" value="6"/>
</dbReference>
<keyword evidence="3" id="KW-0479">Metal-binding</keyword>
<keyword evidence="10" id="KW-0539">Nucleus</keyword>
<dbReference type="CDD" id="cd07765">
    <property type="entry name" value="KRAB_A-box"/>
    <property type="match status" value="1"/>
</dbReference>
<dbReference type="PROSITE" id="PS50805">
    <property type="entry name" value="KRAB"/>
    <property type="match status" value="1"/>
</dbReference>
<sequence length="390" mass="44404">MQRGQGRPPKQGESLELWEVFEDVAVYFTLKEWELLDDDNKALYQDQMLKNYQALVSLGYQGPTPDLICSIQEGQVELWVCDGEDHGEISRSEDLLPGGAWMLSRAEEQPPVEGPAALETSWTSLGSYGKMDFLRSEREQWHRSQGRPQDQKENVAISQVPSAVEHESGEGTEPRKSRGCREKFMELRETGEKPHQCSVCGKSFSRSYNLAQHQLIHTGEKPHQCLVCGKRFARSSNLAQHQLTHTGEKSHQCLVCGKSFTQSYLTKHQLIHTGEKPYRCPECGKSFNRPCKLARHRVIHTGEKPHQCLECGKSFTQSSTLARHRLIHTGEKPYQCSECGKSFTHSSSLTQHQRIHTGEKPYQCSECGRNFTRSSHLTQHQLIHTEKKPH</sequence>
<dbReference type="FunFam" id="3.30.160.60:FF:001158">
    <property type="entry name" value="zinc finger protein 22"/>
    <property type="match status" value="1"/>
</dbReference>
<feature type="domain" description="C2H2-type" evidence="13">
    <location>
        <begin position="278"/>
        <end position="305"/>
    </location>
</feature>
<evidence type="ECO:0000259" key="14">
    <source>
        <dbReference type="PROSITE" id="PS50805"/>
    </source>
</evidence>
<evidence type="ECO:0000256" key="1">
    <source>
        <dbReference type="ARBA" id="ARBA00004123"/>
    </source>
</evidence>
<keyword evidence="6" id="KW-0862">Zinc</keyword>
<dbReference type="GeneID" id="102385009"/>
<comment type="subcellular location">
    <subcellularLocation>
        <location evidence="1">Nucleus</location>
    </subcellularLocation>
</comment>
<dbReference type="GO" id="GO:0008270">
    <property type="term" value="F:zinc ion binding"/>
    <property type="evidence" value="ECO:0007669"/>
    <property type="project" value="UniProtKB-KW"/>
</dbReference>
<reference evidence="17" key="1">
    <citation type="submission" date="2025-08" db="UniProtKB">
        <authorList>
            <consortium name="RefSeq"/>
        </authorList>
    </citation>
    <scope>IDENTIFICATION</scope>
</reference>
<accession>A0A3Q0FVW4</accession>
<dbReference type="PROSITE" id="PS50157">
    <property type="entry name" value="ZINC_FINGER_C2H2_2"/>
    <property type="match status" value="7"/>
</dbReference>
<keyword evidence="5 11" id="KW-0863">Zinc-finger</keyword>
<dbReference type="InterPro" id="IPR013087">
    <property type="entry name" value="Znf_C2H2_type"/>
</dbReference>
<dbReference type="SUPFAM" id="SSF109640">
    <property type="entry name" value="KRAB domain (Kruppel-associated box)"/>
    <property type="match status" value="1"/>
</dbReference>
<feature type="domain" description="KRAB" evidence="14">
    <location>
        <begin position="19"/>
        <end position="91"/>
    </location>
</feature>
<dbReference type="Pfam" id="PF00096">
    <property type="entry name" value="zf-C2H2"/>
    <property type="match status" value="7"/>
</dbReference>
<dbReference type="Pfam" id="PF01352">
    <property type="entry name" value="KRAB"/>
    <property type="match status" value="1"/>
</dbReference>
<dbReference type="FunFam" id="3.30.160.60:FF:000737">
    <property type="entry name" value="Zinc finger protein 565"/>
    <property type="match status" value="1"/>
</dbReference>
<dbReference type="Gene3D" id="6.10.140.140">
    <property type="match status" value="1"/>
</dbReference>
<feature type="domain" description="C2H2-type" evidence="13">
    <location>
        <begin position="362"/>
        <end position="389"/>
    </location>
</feature>
<dbReference type="KEGG" id="asn:102385009"/>
<evidence type="ECO:0000256" key="4">
    <source>
        <dbReference type="ARBA" id="ARBA00022737"/>
    </source>
</evidence>
<evidence type="ECO:0000256" key="5">
    <source>
        <dbReference type="ARBA" id="ARBA00022771"/>
    </source>
</evidence>
<evidence type="ECO:0000256" key="12">
    <source>
        <dbReference type="SAM" id="MobiDB-lite"/>
    </source>
</evidence>
<keyword evidence="9" id="KW-0804">Transcription</keyword>
<dbReference type="InterPro" id="IPR036236">
    <property type="entry name" value="Znf_C2H2_sf"/>
</dbReference>
<keyword evidence="7" id="KW-0805">Transcription regulation</keyword>
<dbReference type="GO" id="GO:0000981">
    <property type="term" value="F:DNA-binding transcription factor activity, RNA polymerase II-specific"/>
    <property type="evidence" value="ECO:0007669"/>
    <property type="project" value="TreeGrafter"/>
</dbReference>
<dbReference type="GO" id="GO:0005634">
    <property type="term" value="C:nucleus"/>
    <property type="evidence" value="ECO:0007669"/>
    <property type="project" value="UniProtKB-SubCell"/>
</dbReference>
<evidence type="ECO:0000256" key="3">
    <source>
        <dbReference type="ARBA" id="ARBA00022723"/>
    </source>
</evidence>
<comment type="similarity">
    <text evidence="2">Belongs to the krueppel C2H2-type zinc-finger protein family.</text>
</comment>
<evidence type="ECO:0000256" key="7">
    <source>
        <dbReference type="ARBA" id="ARBA00023015"/>
    </source>
</evidence>
<evidence type="ECO:0000313" key="17">
    <source>
        <dbReference type="RefSeq" id="XP_025051484.1"/>
    </source>
</evidence>
<evidence type="ECO:0000259" key="15">
    <source>
        <dbReference type="PROSITE" id="PS50806"/>
    </source>
</evidence>
<dbReference type="FunFam" id="3.30.160.60:FF:001289">
    <property type="entry name" value="Zinc finger protein 574"/>
    <property type="match status" value="1"/>
</dbReference>
<keyword evidence="8" id="KW-0238">DNA-binding</keyword>
<gene>
    <name evidence="17" type="primary">LOC102385009</name>
</gene>
<dbReference type="FunFam" id="3.30.160.60:FF:001498">
    <property type="entry name" value="Zinc finger protein 404"/>
    <property type="match status" value="1"/>
</dbReference>
<dbReference type="InterPro" id="IPR003655">
    <property type="entry name" value="aKRAB"/>
</dbReference>
<dbReference type="InterPro" id="IPR001909">
    <property type="entry name" value="KRAB"/>
</dbReference>
<feature type="domain" description="C2H2-type" evidence="13">
    <location>
        <begin position="223"/>
        <end position="250"/>
    </location>
</feature>
<feature type="domain" description="C2H2-type" evidence="13">
    <location>
        <begin position="334"/>
        <end position="361"/>
    </location>
</feature>
<feature type="domain" description="KRAB-related" evidence="15">
    <location>
        <begin position="16"/>
        <end position="80"/>
    </location>
</feature>
<organism evidence="16 17">
    <name type="scientific">Alligator sinensis</name>
    <name type="common">Chinese alligator</name>
    <dbReference type="NCBI Taxonomy" id="38654"/>
    <lineage>
        <taxon>Eukaryota</taxon>
        <taxon>Metazoa</taxon>
        <taxon>Chordata</taxon>
        <taxon>Craniata</taxon>
        <taxon>Vertebrata</taxon>
        <taxon>Euteleostomi</taxon>
        <taxon>Archelosauria</taxon>
        <taxon>Archosauria</taxon>
        <taxon>Crocodylia</taxon>
        <taxon>Alligatoridae</taxon>
        <taxon>Alligatorinae</taxon>
        <taxon>Alligator</taxon>
    </lineage>
</organism>
<evidence type="ECO:0000259" key="13">
    <source>
        <dbReference type="PROSITE" id="PS50157"/>
    </source>
</evidence>